<evidence type="ECO:0000256" key="1">
    <source>
        <dbReference type="SAM" id="MobiDB-lite"/>
    </source>
</evidence>
<evidence type="ECO:0000313" key="2">
    <source>
        <dbReference type="EMBL" id="MCI65178.1"/>
    </source>
</evidence>
<evidence type="ECO:0000313" key="3">
    <source>
        <dbReference type="Proteomes" id="UP000265520"/>
    </source>
</evidence>
<dbReference type="EMBL" id="LXQA010671151">
    <property type="protein sequence ID" value="MCI65178.1"/>
    <property type="molecule type" value="Genomic_DNA"/>
</dbReference>
<dbReference type="Proteomes" id="UP000265520">
    <property type="component" value="Unassembled WGS sequence"/>
</dbReference>
<organism evidence="2 3">
    <name type="scientific">Trifolium medium</name>
    <dbReference type="NCBI Taxonomy" id="97028"/>
    <lineage>
        <taxon>Eukaryota</taxon>
        <taxon>Viridiplantae</taxon>
        <taxon>Streptophyta</taxon>
        <taxon>Embryophyta</taxon>
        <taxon>Tracheophyta</taxon>
        <taxon>Spermatophyta</taxon>
        <taxon>Magnoliopsida</taxon>
        <taxon>eudicotyledons</taxon>
        <taxon>Gunneridae</taxon>
        <taxon>Pentapetalae</taxon>
        <taxon>rosids</taxon>
        <taxon>fabids</taxon>
        <taxon>Fabales</taxon>
        <taxon>Fabaceae</taxon>
        <taxon>Papilionoideae</taxon>
        <taxon>50 kb inversion clade</taxon>
        <taxon>NPAAA clade</taxon>
        <taxon>Hologalegina</taxon>
        <taxon>IRL clade</taxon>
        <taxon>Trifolieae</taxon>
        <taxon>Trifolium</taxon>
    </lineage>
</organism>
<sequence>NPVNSVLRLAWNSPRWAHQPAGIRKNRAAFCAWLGPSRAGRNRQQSPRKNRTQSAPGLVHPVTP</sequence>
<name>A0A392TWB1_9FABA</name>
<reference evidence="2 3" key="1">
    <citation type="journal article" date="2018" name="Front. Plant Sci.">
        <title>Red Clover (Trifolium pratense) and Zigzag Clover (T. medium) - A Picture of Genomic Similarities and Differences.</title>
        <authorList>
            <person name="Dluhosova J."/>
            <person name="Istvanek J."/>
            <person name="Nedelnik J."/>
            <person name="Repkova J."/>
        </authorList>
    </citation>
    <scope>NUCLEOTIDE SEQUENCE [LARGE SCALE GENOMIC DNA]</scope>
    <source>
        <strain evidence="3">cv. 10/8</strain>
        <tissue evidence="2">Leaf</tissue>
    </source>
</reference>
<protein>
    <submittedName>
        <fullName evidence="2">Uncharacterized protein</fullName>
    </submittedName>
</protein>
<keyword evidence="3" id="KW-1185">Reference proteome</keyword>
<proteinExistence type="predicted"/>
<accession>A0A392TWB1</accession>
<comment type="caution">
    <text evidence="2">The sequence shown here is derived from an EMBL/GenBank/DDBJ whole genome shotgun (WGS) entry which is preliminary data.</text>
</comment>
<feature type="non-terminal residue" evidence="2">
    <location>
        <position position="1"/>
    </location>
</feature>
<feature type="region of interest" description="Disordered" evidence="1">
    <location>
        <begin position="35"/>
        <end position="64"/>
    </location>
</feature>
<dbReference type="AlphaFoldDB" id="A0A392TWB1"/>